<dbReference type="PROSITE" id="PS51257">
    <property type="entry name" value="PROKAR_LIPOPROTEIN"/>
    <property type="match status" value="1"/>
</dbReference>
<keyword evidence="2" id="KW-0732">Signal</keyword>
<evidence type="ECO:0000256" key="1">
    <source>
        <dbReference type="SAM" id="MobiDB-lite"/>
    </source>
</evidence>
<name>A0ABY4P455_9PSEU</name>
<evidence type="ECO:0000313" key="3">
    <source>
        <dbReference type="EMBL" id="UQS26998.1"/>
    </source>
</evidence>
<gene>
    <name evidence="3" type="ORF">L1857_31470</name>
</gene>
<feature type="chain" id="PRO_5046958069" description="Lipoprotein" evidence="2">
    <location>
        <begin position="20"/>
        <end position="220"/>
    </location>
</feature>
<evidence type="ECO:0008006" key="5">
    <source>
        <dbReference type="Google" id="ProtNLM"/>
    </source>
</evidence>
<dbReference type="EMBL" id="CP091196">
    <property type="protein sequence ID" value="UQS26998.1"/>
    <property type="molecule type" value="Genomic_DNA"/>
</dbReference>
<feature type="signal peptide" evidence="2">
    <location>
        <begin position="1"/>
        <end position="19"/>
    </location>
</feature>
<reference evidence="3" key="1">
    <citation type="submission" date="2022-01" db="EMBL/GenBank/DDBJ databases">
        <title>PSI-footprinting approach for the identification of protein synthesis inhibitor producers.</title>
        <authorList>
            <person name="Handel F."/>
            <person name="Kulik A."/>
            <person name="Wex K.W."/>
            <person name="Berscheid A."/>
            <person name="Saur J.S."/>
            <person name="Winkler A."/>
            <person name="Wibberg D."/>
            <person name="Kalinowski J."/>
            <person name="Broetz-Oesterhelt H."/>
            <person name="Mast Y."/>
        </authorList>
    </citation>
    <scope>NUCLEOTIDE SEQUENCE</scope>
    <source>
        <strain evidence="3">KNN 49.3e</strain>
    </source>
</reference>
<evidence type="ECO:0000256" key="2">
    <source>
        <dbReference type="SAM" id="SignalP"/>
    </source>
</evidence>
<accession>A0ABY4P455</accession>
<dbReference type="Proteomes" id="UP000830158">
    <property type="component" value="Chromosome"/>
</dbReference>
<evidence type="ECO:0000313" key="4">
    <source>
        <dbReference type="Proteomes" id="UP000830158"/>
    </source>
</evidence>
<organism evidence="3 4">
    <name type="scientific">Amycolatopsis thermalba</name>
    <dbReference type="NCBI Taxonomy" id="944492"/>
    <lineage>
        <taxon>Bacteria</taxon>
        <taxon>Bacillati</taxon>
        <taxon>Actinomycetota</taxon>
        <taxon>Actinomycetes</taxon>
        <taxon>Pseudonocardiales</taxon>
        <taxon>Pseudonocardiaceae</taxon>
        <taxon>Amycolatopsis</taxon>
    </lineage>
</organism>
<protein>
    <recommendedName>
        <fullName evidence="5">Lipoprotein</fullName>
    </recommendedName>
</protein>
<sequence length="220" mass="23347">MRGWLLVALLALSACTVTPPPEQPEDAAPTAPGSARPLPTPEDQQRLVSVMLTDDDGALLDLDRASGAVPFAEPDDKGYALVEKCADTLTSDANIVAAERAQWQNEDYAVTELAVRYEVIEASAAVWEVRMTSGCRGDVGPGRIVTVQVPPFSDIDAGVAFCTIGEDDLSQCVVVEAVGDLAVAAEVKQLGNTNRARLGSAQVFVQRLAIELGQRLERAT</sequence>
<dbReference type="RefSeq" id="WP_094008635.1">
    <property type="nucleotide sequence ID" value="NZ_CP091196.1"/>
</dbReference>
<keyword evidence="4" id="KW-1185">Reference proteome</keyword>
<proteinExistence type="predicted"/>
<feature type="region of interest" description="Disordered" evidence="1">
    <location>
        <begin position="18"/>
        <end position="42"/>
    </location>
</feature>